<sequence length="205" mass="22088">MSTTARPAWSDDCFKPQPERHYRGKRPSRRLVAGNSARTTSVASIVTQDGVHPDEAADWLGLGARRRGPESVPPPPSGTRSLREALEASAAPTQHAAGQTTARKSMREPAERYQRELPPPPVATPAEPEPPAPPPPPPPALTQTDSRRLGRRHFGGARTRPEGFLVWDESAHEAAVRARAPTATRISVRARQGAPAPARPPDTSL</sequence>
<evidence type="ECO:0000256" key="1">
    <source>
        <dbReference type="SAM" id="MobiDB-lite"/>
    </source>
</evidence>
<dbReference type="AlphaFoldDB" id="A0A8J2S9X2"/>
<accession>A0A8J2S9X2</accession>
<feature type="region of interest" description="Disordered" evidence="1">
    <location>
        <begin position="1"/>
        <end position="163"/>
    </location>
</feature>
<evidence type="ECO:0000313" key="2">
    <source>
        <dbReference type="EMBL" id="CAH0364354.1"/>
    </source>
</evidence>
<proteinExistence type="predicted"/>
<gene>
    <name evidence="2" type="ORF">PECAL_1P07130</name>
</gene>
<feature type="compositionally biased region" description="Basic and acidic residues" evidence="1">
    <location>
        <begin position="12"/>
        <end position="21"/>
    </location>
</feature>
<keyword evidence="3" id="KW-1185">Reference proteome</keyword>
<feature type="non-terminal residue" evidence="2">
    <location>
        <position position="205"/>
    </location>
</feature>
<name>A0A8J2S9X2_9STRA</name>
<feature type="compositionally biased region" description="Basic and acidic residues" evidence="1">
    <location>
        <begin position="105"/>
        <end position="115"/>
    </location>
</feature>
<protein>
    <submittedName>
        <fullName evidence="2">Uncharacterized protein</fullName>
    </submittedName>
</protein>
<reference evidence="2" key="1">
    <citation type="submission" date="2021-11" db="EMBL/GenBank/DDBJ databases">
        <authorList>
            <consortium name="Genoscope - CEA"/>
            <person name="William W."/>
        </authorList>
    </citation>
    <scope>NUCLEOTIDE SEQUENCE</scope>
</reference>
<organism evidence="2 3">
    <name type="scientific">Pelagomonas calceolata</name>
    <dbReference type="NCBI Taxonomy" id="35677"/>
    <lineage>
        <taxon>Eukaryota</taxon>
        <taxon>Sar</taxon>
        <taxon>Stramenopiles</taxon>
        <taxon>Ochrophyta</taxon>
        <taxon>Pelagophyceae</taxon>
        <taxon>Pelagomonadales</taxon>
        <taxon>Pelagomonadaceae</taxon>
        <taxon>Pelagomonas</taxon>
    </lineage>
</organism>
<feature type="compositionally biased region" description="Pro residues" evidence="1">
    <location>
        <begin position="117"/>
        <end position="140"/>
    </location>
</feature>
<evidence type="ECO:0000313" key="3">
    <source>
        <dbReference type="Proteomes" id="UP000789595"/>
    </source>
</evidence>
<comment type="caution">
    <text evidence="2">The sequence shown here is derived from an EMBL/GenBank/DDBJ whole genome shotgun (WGS) entry which is preliminary data.</text>
</comment>
<feature type="region of interest" description="Disordered" evidence="1">
    <location>
        <begin position="178"/>
        <end position="205"/>
    </location>
</feature>
<feature type="compositionally biased region" description="Polar residues" evidence="1">
    <location>
        <begin position="36"/>
        <end position="47"/>
    </location>
</feature>
<dbReference type="EMBL" id="CAKKNE010000001">
    <property type="protein sequence ID" value="CAH0364354.1"/>
    <property type="molecule type" value="Genomic_DNA"/>
</dbReference>
<feature type="compositionally biased region" description="Low complexity" evidence="1">
    <location>
        <begin position="178"/>
        <end position="196"/>
    </location>
</feature>
<dbReference type="Proteomes" id="UP000789595">
    <property type="component" value="Unassembled WGS sequence"/>
</dbReference>